<dbReference type="PANTHER" id="PTHR31286">
    <property type="entry name" value="GLYCINE-RICH CELL WALL STRUCTURAL PROTEIN 1.8-LIKE"/>
    <property type="match status" value="1"/>
</dbReference>
<sequence>MLNPVKGLEMRKVDGDHFLIHFNHVIDHNRALEGCPWSFEKNMLILSGVGVDENPMHVDINWCEFFVHVHDLPLSKMTMKIAALIGNKIGRFRDLELEESGRVWGASLRIRVVIDVTQPLFRALRIHTTLGDELDVSFTYERLQN</sequence>
<dbReference type="EMBL" id="JACGWN010000013">
    <property type="protein sequence ID" value="KAL0410750.1"/>
    <property type="molecule type" value="Genomic_DNA"/>
</dbReference>
<accession>A0AAW2U0I0</accession>
<organism evidence="1">
    <name type="scientific">Sesamum latifolium</name>
    <dbReference type="NCBI Taxonomy" id="2727402"/>
    <lineage>
        <taxon>Eukaryota</taxon>
        <taxon>Viridiplantae</taxon>
        <taxon>Streptophyta</taxon>
        <taxon>Embryophyta</taxon>
        <taxon>Tracheophyta</taxon>
        <taxon>Spermatophyta</taxon>
        <taxon>Magnoliopsida</taxon>
        <taxon>eudicotyledons</taxon>
        <taxon>Gunneridae</taxon>
        <taxon>Pentapetalae</taxon>
        <taxon>asterids</taxon>
        <taxon>lamiids</taxon>
        <taxon>Lamiales</taxon>
        <taxon>Pedaliaceae</taxon>
        <taxon>Sesamum</taxon>
    </lineage>
</organism>
<comment type="caution">
    <text evidence="1">The sequence shown here is derived from an EMBL/GenBank/DDBJ whole genome shotgun (WGS) entry which is preliminary data.</text>
</comment>
<evidence type="ECO:0008006" key="2">
    <source>
        <dbReference type="Google" id="ProtNLM"/>
    </source>
</evidence>
<protein>
    <recommendedName>
        <fullName evidence="2">DUF4283 domain-containing protein</fullName>
    </recommendedName>
</protein>
<gene>
    <name evidence="1" type="ORF">Slati_3664700</name>
</gene>
<proteinExistence type="predicted"/>
<reference evidence="1" key="2">
    <citation type="journal article" date="2024" name="Plant">
        <title>Genomic evolution and insights into agronomic trait innovations of Sesamum species.</title>
        <authorList>
            <person name="Miao H."/>
            <person name="Wang L."/>
            <person name="Qu L."/>
            <person name="Liu H."/>
            <person name="Sun Y."/>
            <person name="Le M."/>
            <person name="Wang Q."/>
            <person name="Wei S."/>
            <person name="Zheng Y."/>
            <person name="Lin W."/>
            <person name="Duan Y."/>
            <person name="Cao H."/>
            <person name="Xiong S."/>
            <person name="Wang X."/>
            <person name="Wei L."/>
            <person name="Li C."/>
            <person name="Ma Q."/>
            <person name="Ju M."/>
            <person name="Zhao R."/>
            <person name="Li G."/>
            <person name="Mu C."/>
            <person name="Tian Q."/>
            <person name="Mei H."/>
            <person name="Zhang T."/>
            <person name="Gao T."/>
            <person name="Zhang H."/>
        </authorList>
    </citation>
    <scope>NUCLEOTIDE SEQUENCE</scope>
    <source>
        <strain evidence="1">KEN1</strain>
    </source>
</reference>
<dbReference type="PANTHER" id="PTHR31286:SF167">
    <property type="entry name" value="OS09G0268800 PROTEIN"/>
    <property type="match status" value="1"/>
</dbReference>
<evidence type="ECO:0000313" key="1">
    <source>
        <dbReference type="EMBL" id="KAL0410750.1"/>
    </source>
</evidence>
<dbReference type="AlphaFoldDB" id="A0AAW2U0I0"/>
<dbReference type="InterPro" id="IPR040256">
    <property type="entry name" value="At4g02000-like"/>
</dbReference>
<name>A0AAW2U0I0_9LAMI</name>
<reference evidence="1" key="1">
    <citation type="submission" date="2020-06" db="EMBL/GenBank/DDBJ databases">
        <authorList>
            <person name="Li T."/>
            <person name="Hu X."/>
            <person name="Zhang T."/>
            <person name="Song X."/>
            <person name="Zhang H."/>
            <person name="Dai N."/>
            <person name="Sheng W."/>
            <person name="Hou X."/>
            <person name="Wei L."/>
        </authorList>
    </citation>
    <scope>NUCLEOTIDE SEQUENCE</scope>
    <source>
        <strain evidence="1">KEN1</strain>
        <tissue evidence="1">Leaf</tissue>
    </source>
</reference>